<name>A0ABX2AU00_9BACT</name>
<gene>
    <name evidence="2" type="ORF">HPS55_02060</name>
</gene>
<dbReference type="RefSeq" id="WP_172176698.1">
    <property type="nucleotide sequence ID" value="NZ_CASGIA010000001.1"/>
</dbReference>
<feature type="signal peptide" evidence="1">
    <location>
        <begin position="1"/>
        <end position="35"/>
    </location>
</feature>
<evidence type="ECO:0000256" key="1">
    <source>
        <dbReference type="SAM" id="SignalP"/>
    </source>
</evidence>
<sequence>MMAVVVWRICRNACQIRARVFAVLLCIICLDSVSAQEQYTAGHDTTNVVMLGDSNTWLGGDSCDRPHGWTKWFAEECYPATCRSYARSGATWTATVRTVRDVDEYTEKLGDNNVIYNQICRLMVAVADGRQAYPHTIIISAGTNDAWFVAARPGALDMDASEVFANDAVGHAADDSVNGEVDTSGSMLTLAGAVRFCCGLLQKTFPDVRIVLLTPLQSTAVSEAGITRAGDIIEECGRCMGLTVIRQDRLGCVARRNEIHRRCMTTDGTHTSVEGARFNGILIAKMLNIK</sequence>
<dbReference type="Proteomes" id="UP001193734">
    <property type="component" value="Unassembled WGS sequence"/>
</dbReference>
<reference evidence="2 3" key="1">
    <citation type="submission" date="2020-05" db="EMBL/GenBank/DDBJ databases">
        <title>Distinct polysaccharide utilization as determinants for interspecies competition between intestinal Prevotella spp.</title>
        <authorList>
            <person name="Galvez E.J.C."/>
            <person name="Iljazovic A."/>
            <person name="Strowig T."/>
        </authorList>
    </citation>
    <scope>NUCLEOTIDE SEQUENCE [LARGE SCALE GENOMIC DNA]</scope>
    <source>
        <strain evidence="2 3">PROD</strain>
    </source>
</reference>
<dbReference type="GeneID" id="82156540"/>
<keyword evidence="1" id="KW-0732">Signal</keyword>
<evidence type="ECO:0000313" key="2">
    <source>
        <dbReference type="EMBL" id="NPE13126.1"/>
    </source>
</evidence>
<organism evidence="2 3">
    <name type="scientific">Xylanibacter rodentium</name>
    <dbReference type="NCBI Taxonomy" id="2736289"/>
    <lineage>
        <taxon>Bacteria</taxon>
        <taxon>Pseudomonadati</taxon>
        <taxon>Bacteroidota</taxon>
        <taxon>Bacteroidia</taxon>
        <taxon>Bacteroidales</taxon>
        <taxon>Prevotellaceae</taxon>
        <taxon>Xylanibacter</taxon>
    </lineage>
</organism>
<dbReference type="Gene3D" id="3.40.50.1110">
    <property type="entry name" value="SGNH hydrolase"/>
    <property type="match status" value="1"/>
</dbReference>
<dbReference type="InterPro" id="IPR036514">
    <property type="entry name" value="SGNH_hydro_sf"/>
</dbReference>
<proteinExistence type="predicted"/>
<evidence type="ECO:0008006" key="4">
    <source>
        <dbReference type="Google" id="ProtNLM"/>
    </source>
</evidence>
<accession>A0ABX2AU00</accession>
<keyword evidence="3" id="KW-1185">Reference proteome</keyword>
<evidence type="ECO:0000313" key="3">
    <source>
        <dbReference type="Proteomes" id="UP001193734"/>
    </source>
</evidence>
<dbReference type="EMBL" id="JABKKE010000002">
    <property type="protein sequence ID" value="NPE13126.1"/>
    <property type="molecule type" value="Genomic_DNA"/>
</dbReference>
<protein>
    <recommendedName>
        <fullName evidence="4">SGNH hydrolase-type esterase domain-containing protein</fullName>
    </recommendedName>
</protein>
<feature type="chain" id="PRO_5046954622" description="SGNH hydrolase-type esterase domain-containing protein" evidence="1">
    <location>
        <begin position="36"/>
        <end position="290"/>
    </location>
</feature>
<dbReference type="SUPFAM" id="SSF52266">
    <property type="entry name" value="SGNH hydrolase"/>
    <property type="match status" value="1"/>
</dbReference>
<comment type="caution">
    <text evidence="2">The sequence shown here is derived from an EMBL/GenBank/DDBJ whole genome shotgun (WGS) entry which is preliminary data.</text>
</comment>